<dbReference type="RefSeq" id="WP_182156749.1">
    <property type="nucleotide sequence ID" value="NZ_JACEZU010000013.1"/>
</dbReference>
<keyword evidence="3" id="KW-0547">Nucleotide-binding</keyword>
<gene>
    <name evidence="8" type="ORF">H3H39_23175</name>
</gene>
<dbReference type="EMBL" id="JACEZU010000013">
    <property type="protein sequence ID" value="MBA5689957.1"/>
    <property type="molecule type" value="Genomic_DNA"/>
</dbReference>
<comment type="similarity">
    <text evidence="1">Belongs to the ATP-dependent AMP-binding enzyme family.</text>
</comment>
<dbReference type="AlphaFoldDB" id="A0A7W2IMX7"/>
<name>A0A7W2IMX7_9BURK</name>
<evidence type="ECO:0000259" key="7">
    <source>
        <dbReference type="Pfam" id="PF13193"/>
    </source>
</evidence>
<keyword evidence="4" id="KW-0067">ATP-binding</keyword>
<dbReference type="InterPro" id="IPR045851">
    <property type="entry name" value="AMP-bd_C_sf"/>
</dbReference>
<comment type="caution">
    <text evidence="8">The sequence shown here is derived from an EMBL/GenBank/DDBJ whole genome shotgun (WGS) entry which is preliminary data.</text>
</comment>
<dbReference type="GO" id="GO:0004321">
    <property type="term" value="F:fatty-acyl-CoA synthase activity"/>
    <property type="evidence" value="ECO:0007669"/>
    <property type="project" value="TreeGrafter"/>
</dbReference>
<organism evidence="8 9">
    <name type="scientific">Rugamonas apoptosis</name>
    <dbReference type="NCBI Taxonomy" id="2758570"/>
    <lineage>
        <taxon>Bacteria</taxon>
        <taxon>Pseudomonadati</taxon>
        <taxon>Pseudomonadota</taxon>
        <taxon>Betaproteobacteria</taxon>
        <taxon>Burkholderiales</taxon>
        <taxon>Oxalobacteraceae</taxon>
        <taxon>Telluria group</taxon>
        <taxon>Rugamonas</taxon>
    </lineage>
</organism>
<feature type="transmembrane region" description="Helical" evidence="5">
    <location>
        <begin position="90"/>
        <end position="112"/>
    </location>
</feature>
<dbReference type="InterPro" id="IPR042099">
    <property type="entry name" value="ANL_N_sf"/>
</dbReference>
<dbReference type="PANTHER" id="PTHR43605:SF10">
    <property type="entry name" value="ACYL-COA SYNTHETASE MEDIUM CHAIN FAMILY MEMBER 3"/>
    <property type="match status" value="1"/>
</dbReference>
<keyword evidence="5" id="KW-1133">Transmembrane helix</keyword>
<dbReference type="GO" id="GO:0005524">
    <property type="term" value="F:ATP binding"/>
    <property type="evidence" value="ECO:0007669"/>
    <property type="project" value="UniProtKB-KW"/>
</dbReference>
<dbReference type="GO" id="GO:0015645">
    <property type="term" value="F:fatty acid ligase activity"/>
    <property type="evidence" value="ECO:0007669"/>
    <property type="project" value="TreeGrafter"/>
</dbReference>
<dbReference type="PANTHER" id="PTHR43605">
    <property type="entry name" value="ACYL-COENZYME A SYNTHETASE"/>
    <property type="match status" value="1"/>
</dbReference>
<dbReference type="GO" id="GO:0016405">
    <property type="term" value="F:CoA-ligase activity"/>
    <property type="evidence" value="ECO:0007669"/>
    <property type="project" value="UniProtKB-ARBA"/>
</dbReference>
<feature type="domain" description="AMP-dependent synthetase/ligase" evidence="6">
    <location>
        <begin position="51"/>
        <end position="392"/>
    </location>
</feature>
<proteinExistence type="inferred from homology"/>
<dbReference type="Pfam" id="PF13193">
    <property type="entry name" value="AMP-binding_C"/>
    <property type="match status" value="1"/>
</dbReference>
<keyword evidence="2" id="KW-0436">Ligase</keyword>
<dbReference type="FunFam" id="3.30.300.30:FF:000005">
    <property type="entry name" value="Acyl-coenzyme A synthetase ACSM5, mitochondrial"/>
    <property type="match status" value="1"/>
</dbReference>
<dbReference type="InterPro" id="IPR000873">
    <property type="entry name" value="AMP-dep_synth/lig_dom"/>
</dbReference>
<evidence type="ECO:0000313" key="9">
    <source>
        <dbReference type="Proteomes" id="UP000573499"/>
    </source>
</evidence>
<dbReference type="GO" id="GO:0006637">
    <property type="term" value="P:acyl-CoA metabolic process"/>
    <property type="evidence" value="ECO:0007669"/>
    <property type="project" value="TreeGrafter"/>
</dbReference>
<evidence type="ECO:0000256" key="2">
    <source>
        <dbReference type="ARBA" id="ARBA00022598"/>
    </source>
</evidence>
<evidence type="ECO:0000256" key="5">
    <source>
        <dbReference type="SAM" id="Phobius"/>
    </source>
</evidence>
<dbReference type="InterPro" id="IPR051087">
    <property type="entry name" value="Mitochondrial_ACSM"/>
</dbReference>
<accession>A0A7W2IMX7</accession>
<evidence type="ECO:0000313" key="8">
    <source>
        <dbReference type="EMBL" id="MBA5689957.1"/>
    </source>
</evidence>
<evidence type="ECO:0000256" key="4">
    <source>
        <dbReference type="ARBA" id="ARBA00022840"/>
    </source>
</evidence>
<dbReference type="Proteomes" id="UP000573499">
    <property type="component" value="Unassembled WGS sequence"/>
</dbReference>
<feature type="domain" description="AMP-binding enzyme C-terminal" evidence="7">
    <location>
        <begin position="459"/>
        <end position="536"/>
    </location>
</feature>
<dbReference type="GO" id="GO:0006633">
    <property type="term" value="P:fatty acid biosynthetic process"/>
    <property type="evidence" value="ECO:0007669"/>
    <property type="project" value="TreeGrafter"/>
</dbReference>
<sequence length="553" mass="58918">MYISQDTHPKARVNQLIAMYGGNHASAAHLLCDRHDPTTVAYQIVDADLSLATITYAELRTESERFAAALHAQGIRQGDRVATLMGKSRALLVALVGIWRLGAVHVPLFTAFAPAAIAMRLDASGARAVICDHAQHSKLHGNEDMPANAPWITVVAGAEPGAVVAGGLRFEDLMARDHPAVEAAALGADAPLIHIYTSGTTGKPKGVIVPLKALASFHAYVEFGIGLRADDVYWCAADPGWAYGLYFGVLGSLTTGVRSVLLGAAFSAETTYGTLLLCGVTNFAAAPTVYRSLRVSGMPVPAGLRLRCLSSAGEPLTPEVNEWAIGALGMPVGDHFGQTETGMLINNHHHPILKQDIVPGSMGVAMPGWKAAVLDQDADRPAPNGVVGRMAIDLSASPLAWFGGYLNDAEKSAEKFSADGRWYLTGDAGRIDSDGYCYFSARDDDVIIMAGYRIGPFDVESIIVTHEGVSECAVIAVPDAVRGEVIEAFVVLRDGVSPTPALASELQQWVKTKFAAHAYPRTVHFVDGLPKTPSGKVQRFALRNRRREELAHA</sequence>
<evidence type="ECO:0000259" key="6">
    <source>
        <dbReference type="Pfam" id="PF00501"/>
    </source>
</evidence>
<keyword evidence="9" id="KW-1185">Reference proteome</keyword>
<dbReference type="SUPFAM" id="SSF56801">
    <property type="entry name" value="Acetyl-CoA synthetase-like"/>
    <property type="match status" value="1"/>
</dbReference>
<keyword evidence="5" id="KW-0812">Transmembrane</keyword>
<evidence type="ECO:0000256" key="1">
    <source>
        <dbReference type="ARBA" id="ARBA00006432"/>
    </source>
</evidence>
<dbReference type="Pfam" id="PF00501">
    <property type="entry name" value="AMP-binding"/>
    <property type="match status" value="1"/>
</dbReference>
<keyword evidence="5" id="KW-0472">Membrane</keyword>
<protein>
    <submittedName>
        <fullName evidence="8">AMP-binding protein</fullName>
    </submittedName>
</protein>
<dbReference type="Gene3D" id="3.40.50.12780">
    <property type="entry name" value="N-terminal domain of ligase-like"/>
    <property type="match status" value="1"/>
</dbReference>
<evidence type="ECO:0000256" key="3">
    <source>
        <dbReference type="ARBA" id="ARBA00022741"/>
    </source>
</evidence>
<dbReference type="Gene3D" id="3.30.300.30">
    <property type="match status" value="1"/>
</dbReference>
<reference evidence="8 9" key="1">
    <citation type="submission" date="2020-07" db="EMBL/GenBank/DDBJ databases">
        <title>Novel species isolated from subtropical streams in China.</title>
        <authorList>
            <person name="Lu H."/>
        </authorList>
    </citation>
    <scope>NUCLEOTIDE SEQUENCE [LARGE SCALE GENOMIC DNA]</scope>
    <source>
        <strain evidence="8 9">LX47W</strain>
    </source>
</reference>
<dbReference type="InterPro" id="IPR025110">
    <property type="entry name" value="AMP-bd_C"/>
</dbReference>